<gene>
    <name evidence="1" type="ORF">D915_004551</name>
</gene>
<dbReference type="InterPro" id="IPR035437">
    <property type="entry name" value="SNase_OB-fold_sf"/>
</dbReference>
<accession>A0A4E0R6P1</accession>
<keyword evidence="2" id="KW-1185">Reference proteome</keyword>
<dbReference type="EMBL" id="JXXN02001692">
    <property type="protein sequence ID" value="THD24269.1"/>
    <property type="molecule type" value="Genomic_DNA"/>
</dbReference>
<dbReference type="Proteomes" id="UP000230066">
    <property type="component" value="Unassembled WGS sequence"/>
</dbReference>
<protein>
    <submittedName>
        <fullName evidence="1">Uncharacterized protein</fullName>
    </submittedName>
</protein>
<evidence type="ECO:0000313" key="2">
    <source>
        <dbReference type="Proteomes" id="UP000230066"/>
    </source>
</evidence>
<organism evidence="1 2">
    <name type="scientific">Fasciola hepatica</name>
    <name type="common">Liver fluke</name>
    <dbReference type="NCBI Taxonomy" id="6192"/>
    <lineage>
        <taxon>Eukaryota</taxon>
        <taxon>Metazoa</taxon>
        <taxon>Spiralia</taxon>
        <taxon>Lophotrochozoa</taxon>
        <taxon>Platyhelminthes</taxon>
        <taxon>Trematoda</taxon>
        <taxon>Digenea</taxon>
        <taxon>Plagiorchiida</taxon>
        <taxon>Echinostomata</taxon>
        <taxon>Echinostomatoidea</taxon>
        <taxon>Fasciolidae</taxon>
        <taxon>Fasciola</taxon>
    </lineage>
</organism>
<dbReference type="SUPFAM" id="SSF50199">
    <property type="entry name" value="Staphylococcal nuclease"/>
    <property type="match status" value="1"/>
</dbReference>
<dbReference type="AlphaFoldDB" id="A0A4E0R6P1"/>
<evidence type="ECO:0000313" key="1">
    <source>
        <dbReference type="EMBL" id="THD24269.1"/>
    </source>
</evidence>
<name>A0A4E0R6P1_FASHE</name>
<reference evidence="1" key="1">
    <citation type="submission" date="2019-03" db="EMBL/GenBank/DDBJ databases">
        <title>Improved annotation for the trematode Fasciola hepatica.</title>
        <authorList>
            <person name="Choi Y.-J."/>
            <person name="Martin J."/>
            <person name="Mitreva M."/>
        </authorList>
    </citation>
    <scope>NUCLEOTIDE SEQUENCE [LARGE SCALE GENOMIC DNA]</scope>
</reference>
<sequence length="133" mass="14705">MVSVSPTSQPSKAGCLPLTLPVALSEKGVNWMRRSIKPNSPVLFSPVGVTTDSCYLVACVHVRRAFVIRRDLSAHLIRLGLSSVSEIGGKLLPPSKLNAYLNLESKARQKGRGMWASSKKENLFWRFLKRLSL</sequence>
<comment type="caution">
    <text evidence="1">The sequence shown here is derived from an EMBL/GenBank/DDBJ whole genome shotgun (WGS) entry which is preliminary data.</text>
</comment>
<dbReference type="Gene3D" id="2.40.50.90">
    <property type="match status" value="1"/>
</dbReference>
<proteinExistence type="predicted"/>